<dbReference type="Proteomes" id="UP000245670">
    <property type="component" value="Unassembled WGS sequence"/>
</dbReference>
<feature type="domain" description="DUF1549" evidence="2">
    <location>
        <begin position="302"/>
        <end position="487"/>
    </location>
</feature>
<evidence type="ECO:0000256" key="1">
    <source>
        <dbReference type="SAM" id="Phobius"/>
    </source>
</evidence>
<dbReference type="PANTHER" id="PTHR35889">
    <property type="entry name" value="CYCLOINULO-OLIGOSACCHARIDE FRUCTANOTRANSFERASE-RELATED"/>
    <property type="match status" value="1"/>
</dbReference>
<name>A0A2U2JEE5_9FLAO</name>
<protein>
    <recommendedName>
        <fullName evidence="8">Cytochrome c domain-containing protein</fullName>
    </recommendedName>
</protein>
<evidence type="ECO:0000259" key="4">
    <source>
        <dbReference type="Pfam" id="PF07635"/>
    </source>
</evidence>
<feature type="transmembrane region" description="Helical" evidence="1">
    <location>
        <begin position="50"/>
        <end position="69"/>
    </location>
</feature>
<evidence type="ECO:0000259" key="3">
    <source>
        <dbReference type="Pfam" id="PF07587"/>
    </source>
</evidence>
<feature type="domain" description="DUF1553" evidence="3">
    <location>
        <begin position="525"/>
        <end position="639"/>
    </location>
</feature>
<dbReference type="Gene3D" id="1.10.760.10">
    <property type="entry name" value="Cytochrome c-like domain"/>
    <property type="match status" value="1"/>
</dbReference>
<feature type="domain" description="DUF1553" evidence="3">
    <location>
        <begin position="834"/>
        <end position="918"/>
    </location>
</feature>
<dbReference type="Pfam" id="PF09990">
    <property type="entry name" value="DUF2231"/>
    <property type="match status" value="1"/>
</dbReference>
<evidence type="ECO:0008006" key="8">
    <source>
        <dbReference type="Google" id="ProtNLM"/>
    </source>
</evidence>
<evidence type="ECO:0000259" key="2">
    <source>
        <dbReference type="Pfam" id="PF07583"/>
    </source>
</evidence>
<feature type="domain" description="Cytochrome C Planctomycete-type" evidence="4">
    <location>
        <begin position="192"/>
        <end position="248"/>
    </location>
</feature>
<gene>
    <name evidence="6" type="ORF">DIS07_02395</name>
</gene>
<feature type="transmembrane region" description="Helical" evidence="1">
    <location>
        <begin position="117"/>
        <end position="134"/>
    </location>
</feature>
<dbReference type="OrthoDB" id="1099022at2"/>
<dbReference type="InterPro" id="IPR036909">
    <property type="entry name" value="Cyt_c-like_dom_sf"/>
</dbReference>
<accession>A0A2U2JEE5</accession>
<keyword evidence="1" id="KW-0472">Membrane</keyword>
<organism evidence="6 7">
    <name type="scientific">Polaribacter aquimarinus</name>
    <dbReference type="NCBI Taxonomy" id="2100726"/>
    <lineage>
        <taxon>Bacteria</taxon>
        <taxon>Pseudomonadati</taxon>
        <taxon>Bacteroidota</taxon>
        <taxon>Flavobacteriia</taxon>
        <taxon>Flavobacteriales</taxon>
        <taxon>Flavobacteriaceae</taxon>
    </lineage>
</organism>
<sequence length="945" mass="107112">MDTSNWVLQFLGRLHPLFVHFPVGLLVVALLLEIRTIGGKRKGLREGINYMVYIGAGFAVFSALFGWFLKTQDEYSGNLVDNHQYTGIATAVLSLITAIILRNALKKATINLKAYRFMLFITVILLTITGHLGANLTHGEDYLTAILPGNKEVYTAKESSVLLSELKGNSELSDLQKDKLSLEVRGLFAHKCYQCHSENKQKGELVLETKRGVFKGGKSGLAVVPGKPEESEIYKRIILSANDKKVMPTKGKLLTPDEIALVKLWIKEGAHWSDKAVKVFPEAELALVKPELPNNIQGITHPIDKLVAIYFDKNNLDWQEVINDRAFIRRAYMDAIGLLPEPSVVKDFINDNNPNKREALVDTLLNDNQNYTQHWLSFWNDLLRNDYYSVGGKKQITHWLYSSLMKNKSYDQLVTELVNPVKGSEGFIKGIKWRGVVNASQRTEMQAAQNIGQSLMGVNVKCASCHNSFISNLTLDQAYGFATIFSDSILELNRCDKPIGKLAKPNFLYPELGSVDGETVKDRLLKLSEVMVQRANGRLYRTIANRFWDRLMGRGIVEPLDEMDNTPWDAMVLDWLSADFIDSGSDLKHLIKRIMTSKVYQLPMVNYKKEEDLKTKYVFKGPVTRRLSAEQFSDAVSQIIAPLYPQVAFNPNGDDIKAIRIWHLEEELGRVVLPEPGKRYFRKSFNVSKETIKKGEVLISVDNSYVLYLNGKKILQNKNWKVVDKIDITSHLKVGKNTIAIIGENGGTIANPAGILFALKIDYASGKSTLLKSDKSWVSSRELPEANWVAVEYDDSSWRKVRNYSTRNFKNWGQLLDFTFKPHTEKFARASLVKQHPFMKALGRPSREIVTTSREDQATLLQALELTNGEFFNGILEEGAQSWLKNYGEDSRVIVKNLYQKAFNREPSSEEKTMMLNVLGKNPKQEQLQDVFWAVLMSPEFQFIN</sequence>
<dbReference type="InterPro" id="IPR011444">
    <property type="entry name" value="DUF1549"/>
</dbReference>
<evidence type="ECO:0000313" key="7">
    <source>
        <dbReference type="Proteomes" id="UP000245670"/>
    </source>
</evidence>
<dbReference type="Pfam" id="PF07583">
    <property type="entry name" value="PSCyt2"/>
    <property type="match status" value="1"/>
</dbReference>
<evidence type="ECO:0000259" key="5">
    <source>
        <dbReference type="Pfam" id="PF09990"/>
    </source>
</evidence>
<dbReference type="RefSeq" id="WP_109403614.1">
    <property type="nucleotide sequence ID" value="NZ_QFFG01000001.1"/>
</dbReference>
<feature type="transmembrane region" description="Helical" evidence="1">
    <location>
        <begin position="85"/>
        <end position="105"/>
    </location>
</feature>
<dbReference type="Gene3D" id="2.60.120.260">
    <property type="entry name" value="Galactose-binding domain-like"/>
    <property type="match status" value="1"/>
</dbReference>
<dbReference type="SUPFAM" id="SSF49785">
    <property type="entry name" value="Galactose-binding domain-like"/>
    <property type="match status" value="1"/>
</dbReference>
<dbReference type="Pfam" id="PF07635">
    <property type="entry name" value="PSCyt1"/>
    <property type="match status" value="1"/>
</dbReference>
<dbReference type="SUPFAM" id="SSF46626">
    <property type="entry name" value="Cytochrome c"/>
    <property type="match status" value="1"/>
</dbReference>
<dbReference type="InterPro" id="IPR011429">
    <property type="entry name" value="Cyt_c_Planctomycete-type"/>
</dbReference>
<proteinExistence type="predicted"/>
<keyword evidence="1" id="KW-0812">Transmembrane</keyword>
<dbReference type="InterPro" id="IPR022655">
    <property type="entry name" value="DUF1553"/>
</dbReference>
<feature type="domain" description="DUF2231" evidence="5">
    <location>
        <begin position="14"/>
        <end position="137"/>
    </location>
</feature>
<reference evidence="6 7" key="1">
    <citation type="submission" date="2018-05" db="EMBL/GenBank/DDBJ databases">
        <title>Polaribacter aquimarinus sp. nov., isolated from sediment in a sediment of sea.</title>
        <authorList>
            <person name="Lu D."/>
        </authorList>
    </citation>
    <scope>NUCLEOTIDE SEQUENCE [LARGE SCALE GENOMIC DNA]</scope>
    <source>
        <strain evidence="6 7">ZY113</strain>
    </source>
</reference>
<comment type="caution">
    <text evidence="6">The sequence shown here is derived from an EMBL/GenBank/DDBJ whole genome shotgun (WGS) entry which is preliminary data.</text>
</comment>
<keyword evidence="7" id="KW-1185">Reference proteome</keyword>
<dbReference type="EMBL" id="QFFG01000001">
    <property type="protein sequence ID" value="PWG06706.1"/>
    <property type="molecule type" value="Genomic_DNA"/>
</dbReference>
<dbReference type="InterPro" id="IPR019251">
    <property type="entry name" value="DUF2231_TM"/>
</dbReference>
<dbReference type="PANTHER" id="PTHR35889:SF3">
    <property type="entry name" value="F-BOX DOMAIN-CONTAINING PROTEIN"/>
    <property type="match status" value="1"/>
</dbReference>
<dbReference type="AlphaFoldDB" id="A0A2U2JEE5"/>
<dbReference type="GO" id="GO:0009055">
    <property type="term" value="F:electron transfer activity"/>
    <property type="evidence" value="ECO:0007669"/>
    <property type="project" value="InterPro"/>
</dbReference>
<evidence type="ECO:0000313" key="6">
    <source>
        <dbReference type="EMBL" id="PWG06706.1"/>
    </source>
</evidence>
<dbReference type="InterPro" id="IPR008979">
    <property type="entry name" value="Galactose-bd-like_sf"/>
</dbReference>
<dbReference type="Pfam" id="PF07587">
    <property type="entry name" value="PSD1"/>
    <property type="match status" value="2"/>
</dbReference>
<feature type="transmembrane region" description="Helical" evidence="1">
    <location>
        <begin position="17"/>
        <end position="38"/>
    </location>
</feature>
<dbReference type="GO" id="GO:0020037">
    <property type="term" value="F:heme binding"/>
    <property type="evidence" value="ECO:0007669"/>
    <property type="project" value="InterPro"/>
</dbReference>
<keyword evidence="1" id="KW-1133">Transmembrane helix</keyword>